<accession>A0A196S8Z4</accession>
<protein>
    <submittedName>
        <fullName evidence="7">5'-3' exoribonuclease</fullName>
    </submittedName>
</protein>
<name>A0A196S8Z4_BLAHN</name>
<dbReference type="InterPro" id="IPR041412">
    <property type="entry name" value="Xrn1_helical"/>
</dbReference>
<dbReference type="Gene3D" id="3.40.50.12390">
    <property type="match status" value="2"/>
</dbReference>
<dbReference type="GO" id="GO:0005634">
    <property type="term" value="C:nucleus"/>
    <property type="evidence" value="ECO:0007669"/>
    <property type="project" value="TreeGrafter"/>
</dbReference>
<dbReference type="InterPro" id="IPR027073">
    <property type="entry name" value="5_3_exoribonuclease"/>
</dbReference>
<dbReference type="GO" id="GO:0004534">
    <property type="term" value="F:5'-3' RNA exonuclease activity"/>
    <property type="evidence" value="ECO:0007669"/>
    <property type="project" value="TreeGrafter"/>
</dbReference>
<keyword evidence="8" id="KW-1185">Reference proteome</keyword>
<evidence type="ECO:0000259" key="5">
    <source>
        <dbReference type="Pfam" id="PF03159"/>
    </source>
</evidence>
<keyword evidence="1" id="KW-0540">Nuclease</keyword>
<dbReference type="PANTHER" id="PTHR12341:SF7">
    <property type="entry name" value="5'-3' EXORIBONUCLEASE 1"/>
    <property type="match status" value="1"/>
</dbReference>
<dbReference type="AlphaFoldDB" id="A0A196S8Z4"/>
<dbReference type="GO" id="GO:0000956">
    <property type="term" value="P:nuclear-transcribed mRNA catabolic process"/>
    <property type="evidence" value="ECO:0007669"/>
    <property type="project" value="TreeGrafter"/>
</dbReference>
<evidence type="ECO:0000256" key="4">
    <source>
        <dbReference type="ARBA" id="ARBA00038299"/>
    </source>
</evidence>
<dbReference type="Pfam" id="PF17846">
    <property type="entry name" value="XRN_M"/>
    <property type="match status" value="2"/>
</dbReference>
<keyword evidence="2" id="KW-0378">Hydrolase</keyword>
<feature type="domain" description="Xrn1 helical" evidence="6">
    <location>
        <begin position="384"/>
        <end position="561"/>
    </location>
</feature>
<evidence type="ECO:0000256" key="1">
    <source>
        <dbReference type="ARBA" id="ARBA00022722"/>
    </source>
</evidence>
<dbReference type="GO" id="GO:0016075">
    <property type="term" value="P:rRNA catabolic process"/>
    <property type="evidence" value="ECO:0007669"/>
    <property type="project" value="TreeGrafter"/>
</dbReference>
<dbReference type="GO" id="GO:0003723">
    <property type="term" value="F:RNA binding"/>
    <property type="evidence" value="ECO:0007669"/>
    <property type="project" value="TreeGrafter"/>
</dbReference>
<comment type="caution">
    <text evidence="7">The sequence shown here is derived from an EMBL/GenBank/DDBJ whole genome shotgun (WGS) entry which is preliminary data.</text>
</comment>
<dbReference type="Proteomes" id="UP000078348">
    <property type="component" value="Unassembled WGS sequence"/>
</dbReference>
<dbReference type="EMBL" id="LXWW01000536">
    <property type="protein sequence ID" value="OAO12562.1"/>
    <property type="molecule type" value="Genomic_DNA"/>
</dbReference>
<evidence type="ECO:0000256" key="2">
    <source>
        <dbReference type="ARBA" id="ARBA00022801"/>
    </source>
</evidence>
<proteinExistence type="inferred from homology"/>
<evidence type="ECO:0000313" key="8">
    <source>
        <dbReference type="Proteomes" id="UP000078348"/>
    </source>
</evidence>
<dbReference type="InterPro" id="IPR004859">
    <property type="entry name" value="Xrn1_N"/>
</dbReference>
<organism evidence="7 8">
    <name type="scientific">Blastocystis sp. subtype 1 (strain ATCC 50177 / NandII)</name>
    <dbReference type="NCBI Taxonomy" id="478820"/>
    <lineage>
        <taxon>Eukaryota</taxon>
        <taxon>Sar</taxon>
        <taxon>Stramenopiles</taxon>
        <taxon>Bigyra</taxon>
        <taxon>Opalozoa</taxon>
        <taxon>Opalinata</taxon>
        <taxon>Blastocystidae</taxon>
        <taxon>Blastocystis</taxon>
    </lineage>
</organism>
<feature type="domain" description="Xrn1 helical" evidence="6">
    <location>
        <begin position="270"/>
        <end position="352"/>
    </location>
</feature>
<dbReference type="STRING" id="478820.A0A196S8Z4"/>
<feature type="domain" description="Xrn1 N-terminal" evidence="5">
    <location>
        <begin position="1"/>
        <end position="219"/>
    </location>
</feature>
<keyword evidence="3" id="KW-0269">Exonuclease</keyword>
<dbReference type="Gene3D" id="1.25.40.1050">
    <property type="match status" value="1"/>
</dbReference>
<dbReference type="Pfam" id="PF03159">
    <property type="entry name" value="XRN_N"/>
    <property type="match status" value="1"/>
</dbReference>
<gene>
    <name evidence="7" type="ORF">AV274_5762</name>
</gene>
<comment type="similarity">
    <text evidence="4">Belongs to the 5'-3' exonuclease family.</text>
</comment>
<dbReference type="CDD" id="cd18673">
    <property type="entry name" value="PIN_XRN1-2-like"/>
    <property type="match status" value="1"/>
</dbReference>
<dbReference type="PANTHER" id="PTHR12341">
    <property type="entry name" value="5'-&gt;3' EXORIBONUCLEASE"/>
    <property type="match status" value="1"/>
</dbReference>
<evidence type="ECO:0000256" key="3">
    <source>
        <dbReference type="ARBA" id="ARBA00022839"/>
    </source>
</evidence>
<dbReference type="OrthoDB" id="372487at2759"/>
<evidence type="ECO:0000259" key="6">
    <source>
        <dbReference type="Pfam" id="PF17846"/>
    </source>
</evidence>
<sequence>MGVPSFFQYIKRKYPMVVEMVSTASLMPECDNLFIDVNALIHDISHNGNDASVYASYEVVAARLMAEMDRVIMFINPQKLIYIAVDGTVPRSKMNQQRERRFVSAADNGIQQEVVQNEVPFDSNCISPGTEFMEAVNDILKYYIAQRLSTDPAWKKLHVIYSSHRHPGEGEHKIIDFLRDMIKSGKYNDNDRNILLGSDADFILLAQTLHKKNIDIVRKADLWNSSMKKLDIKSLNNDNFYVLHVNVFNELLIRDITQDCNSWITKDMTGRIIDDFVFLMIFCGNDFMPQIPFLNITTNCIQLMINAYIELLQEKKRFIVSKSKPDVLLLRQILNKVKVVEETTFQQNKHDYLTSLQGVLETEVRWPQQQTLRSQLAACTTFTAYRRLYYRIKLGVDVDDEPAMRALCDEYFQGLCWVLRYYNATVPSWSWVYRHHYAAFASDIATFVQCCEAFELSHPFTPFQHLVCCLPPKSAGFLPPSYARLLTSADSPLHDYYPEQFARDLNGKRRDYEAVVILPFIDEERVLRVIETQHCDEGLTEKEKVRNSFEKELFMTYAESPRVFASPLDRQYYPDIIDSHCTVLELDGYAPVFAALEAADHHDKTAVFSSIYPFCVGIQHPHPQQEKRKFQLTDSVMSVVEVDFSAYPFISNLQSLQALARQYYGQFVQFGYPQCKIAQVTGLYTYEFGCECAPEPGKDEESIHTYMLHKDEKDRMKEVLNGMKKLAMQGVPENSYEVGSLDIGDNNIVMRLRPVYHFARRQSDGMVMPLFSHQFIYYPFCLTRPAKKLSITGGGLSVSAMGAYTMKAGDEVVYVGEKKLGSLGLRGYRGVVKEVKEKTVEVELELRVEEGVEGEASRAWVKEEDVKRQLKKEHQPLLHACLNYLFVKGEKENVIFSLNLAFSSKHLVREGLTRQQTAHKAKREVTLPARYYARLAVNAEESQEVKTEAPNVEYSPAAVEIIKEYFRRFGAVLTKNITMKGMKPVIEKSMTEEKAREIRAWVQAQVEAHAFVTQDTISATQSFRHKLQNRAVSGMTVKAELECEKKELLIREPQYNVVSDAVLLQPMPSVGDAVVIVQHATIPFGARAVVTSVSLDSMWMEVLLDQPCLAGVSRESVVDASYCVGREV</sequence>
<reference evidence="7 8" key="1">
    <citation type="submission" date="2016-05" db="EMBL/GenBank/DDBJ databases">
        <title>Nuclear genome of Blastocystis sp. subtype 1 NandII.</title>
        <authorList>
            <person name="Gentekaki E."/>
            <person name="Curtis B."/>
            <person name="Stairs C."/>
            <person name="Eme L."/>
            <person name="Herman E."/>
            <person name="Klimes V."/>
            <person name="Arias M.C."/>
            <person name="Elias M."/>
            <person name="Hilliou F."/>
            <person name="Klute M."/>
            <person name="Malik S.-B."/>
            <person name="Pightling A."/>
            <person name="Rachubinski R."/>
            <person name="Salas D."/>
            <person name="Schlacht A."/>
            <person name="Suga H."/>
            <person name="Archibald J."/>
            <person name="Ball S.G."/>
            <person name="Clark G."/>
            <person name="Dacks J."/>
            <person name="Van Der Giezen M."/>
            <person name="Tsaousis A."/>
            <person name="Roger A."/>
        </authorList>
    </citation>
    <scope>NUCLEOTIDE SEQUENCE [LARGE SCALE GENOMIC DNA]</scope>
    <source>
        <strain evidence="8">ATCC 50177 / NandII</strain>
    </source>
</reference>
<evidence type="ECO:0000313" key="7">
    <source>
        <dbReference type="EMBL" id="OAO12562.1"/>
    </source>
</evidence>